<keyword evidence="2" id="KW-0378">Hydrolase</keyword>
<dbReference type="EMBL" id="CACVAW010000010">
    <property type="protein sequence ID" value="CAA6803238.1"/>
    <property type="molecule type" value="Genomic_DNA"/>
</dbReference>
<name>A0A6S6SKD5_9BACT</name>
<dbReference type="GO" id="GO:0005975">
    <property type="term" value="P:carbohydrate metabolic process"/>
    <property type="evidence" value="ECO:0007669"/>
    <property type="project" value="InterPro"/>
</dbReference>
<gene>
    <name evidence="2" type="ORF">HELGO_WM2640</name>
</gene>
<dbReference type="PANTHER" id="PTHR11054">
    <property type="entry name" value="6-PHOSPHOGLUCONOLACTONASE"/>
    <property type="match status" value="1"/>
</dbReference>
<evidence type="ECO:0000259" key="1">
    <source>
        <dbReference type="Pfam" id="PF01182"/>
    </source>
</evidence>
<dbReference type="InterPro" id="IPR039104">
    <property type="entry name" value="6PGL"/>
</dbReference>
<dbReference type="InterPro" id="IPR037171">
    <property type="entry name" value="NagB/RpiA_transferase-like"/>
</dbReference>
<organism evidence="2">
    <name type="scientific">uncultured Campylobacterales bacterium</name>
    <dbReference type="NCBI Taxonomy" id="352960"/>
    <lineage>
        <taxon>Bacteria</taxon>
        <taxon>Pseudomonadati</taxon>
        <taxon>Campylobacterota</taxon>
        <taxon>Epsilonproteobacteria</taxon>
        <taxon>Campylobacterales</taxon>
        <taxon>environmental samples</taxon>
    </lineage>
</organism>
<proteinExistence type="predicted"/>
<dbReference type="AlphaFoldDB" id="A0A6S6SKD5"/>
<feature type="domain" description="Glucosamine/galactosamine-6-phosphate isomerase" evidence="1">
    <location>
        <begin position="15"/>
        <end position="196"/>
    </location>
</feature>
<protein>
    <submittedName>
        <fullName evidence="2">6-phosphogluconolactonase (EC, eukaryotic type)</fullName>
        <ecNumber evidence="2">3.1.1.31</ecNumber>
    </submittedName>
</protein>
<dbReference type="Pfam" id="PF01182">
    <property type="entry name" value="Glucosamine_iso"/>
    <property type="match status" value="1"/>
</dbReference>
<dbReference type="PANTHER" id="PTHR11054:SF0">
    <property type="entry name" value="6-PHOSPHOGLUCONOLACTONASE"/>
    <property type="match status" value="1"/>
</dbReference>
<accession>A0A6S6SKD5</accession>
<sequence>MTYNIKKYTSKTKFYNDIKEHYEEINPSALGISGGSSLSIFDHIRPEFDTEIFLVDERFVSEVDINSNCMQARLKIMSNINPWNVLIHNDIEKCIQEYENSLPYSFDLIILGVGSDGHTASLFPNTKALDSKELCAHTQTDKFDVKDRLTLTYEGIKKADNIFIVIINKPEVLRSIQDPSIDYKDFPIKKVINTQNPTIYYLEEN</sequence>
<dbReference type="InterPro" id="IPR006148">
    <property type="entry name" value="Glc/Gal-6P_isomerase"/>
</dbReference>
<evidence type="ECO:0000313" key="2">
    <source>
        <dbReference type="EMBL" id="CAA6803238.1"/>
    </source>
</evidence>
<dbReference type="EC" id="3.1.1.31" evidence="2"/>
<dbReference type="SUPFAM" id="SSF100950">
    <property type="entry name" value="NagB/RpiA/CoA transferase-like"/>
    <property type="match status" value="1"/>
</dbReference>
<reference evidence="2" key="1">
    <citation type="submission" date="2020-01" db="EMBL/GenBank/DDBJ databases">
        <authorList>
            <person name="Meier V. D."/>
            <person name="Meier V D."/>
        </authorList>
    </citation>
    <scope>NUCLEOTIDE SEQUENCE</scope>
    <source>
        <strain evidence="2">HLG_WM_MAG_12</strain>
    </source>
</reference>
<dbReference type="GO" id="GO:0017057">
    <property type="term" value="F:6-phosphogluconolactonase activity"/>
    <property type="evidence" value="ECO:0007669"/>
    <property type="project" value="UniProtKB-EC"/>
</dbReference>
<dbReference type="Gene3D" id="3.40.50.1360">
    <property type="match status" value="1"/>
</dbReference>